<name>A0A9N8EZQ5_9STRA</name>
<sequence length="180" mass="19944">MDSIPSSQKSTEQDATKTIEETQPDDEDSLCDWDDDEYELPEIPSGIATNNSANDDKDAAQLKKDEHQDDDWLAPINVRNADSDQTKDAGKTYLTKQFQRLCTPVNKKKHRCAVCTCPLADENLTVHPKCASSASQGKCDGASSRKPLQLSNKPHKTVRFSASTDEVIEIPDRFSGETEL</sequence>
<comment type="caution">
    <text evidence="2">The sequence shown here is derived from an EMBL/GenBank/DDBJ whole genome shotgun (WGS) entry which is preliminary data.</text>
</comment>
<evidence type="ECO:0000256" key="1">
    <source>
        <dbReference type="SAM" id="MobiDB-lite"/>
    </source>
</evidence>
<proteinExistence type="predicted"/>
<feature type="region of interest" description="Disordered" evidence="1">
    <location>
        <begin position="132"/>
        <end position="158"/>
    </location>
</feature>
<feature type="compositionally biased region" description="Acidic residues" evidence="1">
    <location>
        <begin position="22"/>
        <end position="40"/>
    </location>
</feature>
<evidence type="ECO:0000313" key="3">
    <source>
        <dbReference type="Proteomes" id="UP001153069"/>
    </source>
</evidence>
<gene>
    <name evidence="2" type="ORF">SEMRO_2347_G324270.1</name>
</gene>
<dbReference type="AlphaFoldDB" id="A0A9N8EZQ5"/>
<accession>A0A9N8EZQ5</accession>
<dbReference type="EMBL" id="CAICTM010002345">
    <property type="protein sequence ID" value="CAB9528894.1"/>
    <property type="molecule type" value="Genomic_DNA"/>
</dbReference>
<evidence type="ECO:0000313" key="2">
    <source>
        <dbReference type="EMBL" id="CAB9528894.1"/>
    </source>
</evidence>
<feature type="compositionally biased region" description="Basic and acidic residues" evidence="1">
    <location>
        <begin position="54"/>
        <end position="67"/>
    </location>
</feature>
<feature type="region of interest" description="Disordered" evidence="1">
    <location>
        <begin position="1"/>
        <end position="69"/>
    </location>
</feature>
<dbReference type="Proteomes" id="UP001153069">
    <property type="component" value="Unassembled WGS sequence"/>
</dbReference>
<organism evidence="2 3">
    <name type="scientific">Seminavis robusta</name>
    <dbReference type="NCBI Taxonomy" id="568900"/>
    <lineage>
        <taxon>Eukaryota</taxon>
        <taxon>Sar</taxon>
        <taxon>Stramenopiles</taxon>
        <taxon>Ochrophyta</taxon>
        <taxon>Bacillariophyta</taxon>
        <taxon>Bacillariophyceae</taxon>
        <taxon>Bacillariophycidae</taxon>
        <taxon>Naviculales</taxon>
        <taxon>Naviculaceae</taxon>
        <taxon>Seminavis</taxon>
    </lineage>
</organism>
<protein>
    <submittedName>
        <fullName evidence="2">Uncharacterized protein</fullName>
    </submittedName>
</protein>
<reference evidence="2" key="1">
    <citation type="submission" date="2020-06" db="EMBL/GenBank/DDBJ databases">
        <authorList>
            <consortium name="Plant Systems Biology data submission"/>
        </authorList>
    </citation>
    <scope>NUCLEOTIDE SEQUENCE</scope>
    <source>
        <strain evidence="2">D6</strain>
    </source>
</reference>
<feature type="compositionally biased region" description="Basic and acidic residues" evidence="1">
    <location>
        <begin position="11"/>
        <end position="20"/>
    </location>
</feature>
<feature type="compositionally biased region" description="Polar residues" evidence="1">
    <location>
        <begin position="1"/>
        <end position="10"/>
    </location>
</feature>
<keyword evidence="3" id="KW-1185">Reference proteome</keyword>